<feature type="compositionally biased region" description="Polar residues" evidence="5">
    <location>
        <begin position="556"/>
        <end position="566"/>
    </location>
</feature>
<feature type="region of interest" description="Disordered" evidence="5">
    <location>
        <begin position="360"/>
        <end position="447"/>
    </location>
</feature>
<organism evidence="6 8">
    <name type="scientific">Schizosaccharomyces japonicus (strain yFS275 / FY16936)</name>
    <name type="common">Fission yeast</name>
    <dbReference type="NCBI Taxonomy" id="402676"/>
    <lineage>
        <taxon>Eukaryota</taxon>
        <taxon>Fungi</taxon>
        <taxon>Dikarya</taxon>
        <taxon>Ascomycota</taxon>
        <taxon>Taphrinomycotina</taxon>
        <taxon>Schizosaccharomycetes</taxon>
        <taxon>Schizosaccharomycetales</taxon>
        <taxon>Schizosaccharomycetaceae</taxon>
        <taxon>Schizosaccharomyces</taxon>
    </lineage>
</organism>
<feature type="compositionally biased region" description="Polar residues" evidence="5">
    <location>
        <begin position="93"/>
        <end position="103"/>
    </location>
</feature>
<feature type="region of interest" description="Disordered" evidence="5">
    <location>
        <begin position="293"/>
        <end position="343"/>
    </location>
</feature>
<keyword evidence="3" id="KW-0804">Transcription</keyword>
<dbReference type="JaponicusDB" id="SJAG_01441">
    <property type="gene designation" value="adn2"/>
</dbReference>
<evidence type="ECO:0000256" key="1">
    <source>
        <dbReference type="ARBA" id="ARBA00004123"/>
    </source>
</evidence>
<dbReference type="PANTHER" id="PTHR45093">
    <property type="entry name" value="TRANSCRIPTION ACTIVATOR MSS11"/>
    <property type="match status" value="1"/>
</dbReference>
<feature type="region of interest" description="Disordered" evidence="5">
    <location>
        <begin position="64"/>
        <end position="117"/>
    </location>
</feature>
<evidence type="ECO:0000256" key="3">
    <source>
        <dbReference type="ARBA" id="ARBA00023163"/>
    </source>
</evidence>
<dbReference type="AlphaFoldDB" id="B6JXY1"/>
<evidence type="ECO:0000256" key="5">
    <source>
        <dbReference type="SAM" id="MobiDB-lite"/>
    </source>
</evidence>
<feature type="compositionally biased region" description="Polar residues" evidence="5">
    <location>
        <begin position="315"/>
        <end position="327"/>
    </location>
</feature>
<dbReference type="GO" id="GO:0005634">
    <property type="term" value="C:nucleus"/>
    <property type="evidence" value="ECO:0007669"/>
    <property type="project" value="UniProtKB-SubCell"/>
</dbReference>
<name>B6JXY1_SCHJY</name>
<dbReference type="eggNOG" id="ENOG502R28W">
    <property type="taxonomic scope" value="Eukaryota"/>
</dbReference>
<sequence length="690" mass="74219">MDQVNPQEEKGKPPPNTRDSGLSSSSRPAQSLLNSYIYDYLVKRDYCAAARIFGQEAQIQTLVRTTNDSRDERGLRQNADVNKGNVGGDSNDESVQAGRNNPSNRHDSQKPPPPVLPIDSSAGFLMEWWNIFWDLCDARSGCGSESAKSYLSYIQRLRSKSRALTNVPRQPYGNGYPSPYPYPTSGVGHVASSMTPAMGPPYMPSQFDASGHQRAPTDAAGTQFSNVPEKQRQHLYKQAMLNNKKRETFPPTAAQIQQLKQMQQQQQAQQQQQQQNVVQGPSHNYAGAIVPQSQASSAQPGGGPGPQQPNAYPQSANAKTESQNAAARNQEGYGKRDASAQMKPNTMNASQIQNANAASYMGMSNSSSRPPTPSSAMSFNHDFSQQAAGNRLMDSAQSQQPAMMQGSEQERQHQIEATNLPADPSKPKQESQSPNIHNSGNGTGAIQDSANKFSLEKGADYKQSVKGQSYLMTNSMGMNNGNDVANSYSGTSVSVNKEDEKGAQASNTPQLSGQQNSQNANNTNVSLNAQRAHQETANPEGSSNSPAASAKESGEKQSVMTETSNSKPEDRNALSNQTNATAQTSGIDTAGTVDSAMSILSQNADFSKGSTAVTQNNNMEATNTSASQQPGVSQNSEQTSFAQFDQTTGEIDAGLMNDFDFDRFLTDNETNGAMGFGFFSMQDGTEPSVH</sequence>
<reference evidence="6 8" key="1">
    <citation type="journal article" date="2011" name="Science">
        <title>Comparative functional genomics of the fission yeasts.</title>
        <authorList>
            <person name="Rhind N."/>
            <person name="Chen Z."/>
            <person name="Yassour M."/>
            <person name="Thompson D.A."/>
            <person name="Haas B.J."/>
            <person name="Habib N."/>
            <person name="Wapinski I."/>
            <person name="Roy S."/>
            <person name="Lin M.F."/>
            <person name="Heiman D.I."/>
            <person name="Young S.K."/>
            <person name="Furuya K."/>
            <person name="Guo Y."/>
            <person name="Pidoux A."/>
            <person name="Chen H.M."/>
            <person name="Robbertse B."/>
            <person name="Goldberg J.M."/>
            <person name="Aoki K."/>
            <person name="Bayne E.H."/>
            <person name="Berlin A.M."/>
            <person name="Desjardins C.A."/>
            <person name="Dobbs E."/>
            <person name="Dukaj L."/>
            <person name="Fan L."/>
            <person name="FitzGerald M.G."/>
            <person name="French C."/>
            <person name="Gujja S."/>
            <person name="Hansen K."/>
            <person name="Keifenheim D."/>
            <person name="Levin J.Z."/>
            <person name="Mosher R.A."/>
            <person name="Mueller C.A."/>
            <person name="Pfiffner J."/>
            <person name="Priest M."/>
            <person name="Russ C."/>
            <person name="Smialowska A."/>
            <person name="Swoboda P."/>
            <person name="Sykes S.M."/>
            <person name="Vaughn M."/>
            <person name="Vengrova S."/>
            <person name="Yoder R."/>
            <person name="Zeng Q."/>
            <person name="Allshire R."/>
            <person name="Baulcombe D."/>
            <person name="Birren B.W."/>
            <person name="Brown W."/>
            <person name="Ekwall K."/>
            <person name="Kellis M."/>
            <person name="Leatherwood J."/>
            <person name="Levin H."/>
            <person name="Margalit H."/>
            <person name="Martienssen R."/>
            <person name="Nieduszynski C.A."/>
            <person name="Spatafora J.W."/>
            <person name="Friedman N."/>
            <person name="Dalgaard J.Z."/>
            <person name="Baumann P."/>
            <person name="Niki H."/>
            <person name="Regev A."/>
            <person name="Nusbaum C."/>
        </authorList>
    </citation>
    <scope>NUCLEOTIDE SEQUENCE [LARGE SCALE GENOMIC DNA]</scope>
    <source>
        <strain evidence="8">yFS275 / FY16936</strain>
    </source>
</reference>
<dbReference type="EMBL" id="KE651168">
    <property type="protein sequence ID" value="EEB06399.1"/>
    <property type="molecule type" value="Genomic_DNA"/>
</dbReference>
<feature type="region of interest" description="Disordered" evidence="5">
    <location>
        <begin position="498"/>
        <end position="587"/>
    </location>
</feature>
<dbReference type="Pfam" id="PF08513">
    <property type="entry name" value="LisH"/>
    <property type="match status" value="1"/>
</dbReference>
<comment type="subcellular location">
    <subcellularLocation>
        <location evidence="1">Nucleus</location>
    </subcellularLocation>
</comment>
<dbReference type="STRING" id="402676.B6JXY1"/>
<evidence type="ECO:0000313" key="6">
    <source>
        <dbReference type="EMBL" id="EEB06399.1"/>
    </source>
</evidence>
<dbReference type="HOGENOM" id="CLU_376492_0_0_1"/>
<feature type="compositionally biased region" description="Polar residues" evidence="5">
    <location>
        <begin position="430"/>
        <end position="447"/>
    </location>
</feature>
<dbReference type="OrthoDB" id="5600002at2759"/>
<dbReference type="Proteomes" id="UP000001744">
    <property type="component" value="Unassembled WGS sequence"/>
</dbReference>
<dbReference type="VEuPathDB" id="FungiDB:SJAG_01441"/>
<dbReference type="SMART" id="SM00667">
    <property type="entry name" value="LisH"/>
    <property type="match status" value="1"/>
</dbReference>
<dbReference type="InterPro" id="IPR006594">
    <property type="entry name" value="LisH"/>
</dbReference>
<evidence type="ECO:0000313" key="7">
    <source>
        <dbReference type="JaponicusDB" id="SJAG_01441"/>
    </source>
</evidence>
<evidence type="ECO:0000313" key="8">
    <source>
        <dbReference type="Proteomes" id="UP000001744"/>
    </source>
</evidence>
<evidence type="ECO:0000256" key="2">
    <source>
        <dbReference type="ARBA" id="ARBA00023015"/>
    </source>
</evidence>
<feature type="compositionally biased region" description="Polar residues" evidence="5">
    <location>
        <begin position="573"/>
        <end position="587"/>
    </location>
</feature>
<dbReference type="PANTHER" id="PTHR45093:SF2">
    <property type="entry name" value="LISH DOMAIN-CONTAINING PROTEIN"/>
    <property type="match status" value="1"/>
</dbReference>
<keyword evidence="8" id="KW-1185">Reference proteome</keyword>
<protein>
    <submittedName>
        <fullName evidence="6">Transcription factor</fullName>
    </submittedName>
</protein>
<gene>
    <name evidence="7" type="primary">adn2</name>
    <name evidence="6" type="ORF">SJAG_01441</name>
</gene>
<feature type="compositionally biased region" description="Polar residues" evidence="5">
    <location>
        <begin position="17"/>
        <end position="28"/>
    </location>
</feature>
<accession>B6JXY1</accession>
<keyword evidence="2" id="KW-0805">Transcription regulation</keyword>
<proteinExistence type="predicted"/>
<evidence type="ECO:0000256" key="4">
    <source>
        <dbReference type="ARBA" id="ARBA00023242"/>
    </source>
</evidence>
<dbReference type="RefSeq" id="XP_002172692.1">
    <property type="nucleotide sequence ID" value="XM_002172656.1"/>
</dbReference>
<feature type="region of interest" description="Disordered" evidence="5">
    <location>
        <begin position="1"/>
        <end position="28"/>
    </location>
</feature>
<dbReference type="GeneID" id="7051398"/>
<feature type="compositionally biased region" description="Low complexity" evidence="5">
    <location>
        <begin position="360"/>
        <end position="378"/>
    </location>
</feature>
<feature type="compositionally biased region" description="Polar residues" evidence="5">
    <location>
        <begin position="504"/>
        <end position="547"/>
    </location>
</feature>
<dbReference type="PROSITE" id="PS50896">
    <property type="entry name" value="LISH"/>
    <property type="match status" value="1"/>
</dbReference>
<feature type="region of interest" description="Disordered" evidence="5">
    <location>
        <begin position="206"/>
        <end position="228"/>
    </location>
</feature>
<keyword evidence="4" id="KW-0539">Nucleus</keyword>